<evidence type="ECO:0000313" key="1">
    <source>
        <dbReference type="EMBL" id="OOK66724.1"/>
    </source>
</evidence>
<organism evidence="1 2">
    <name type="scientific">Mycobacterium kansasii</name>
    <dbReference type="NCBI Taxonomy" id="1768"/>
    <lineage>
        <taxon>Bacteria</taxon>
        <taxon>Bacillati</taxon>
        <taxon>Actinomycetota</taxon>
        <taxon>Actinomycetes</taxon>
        <taxon>Mycobacteriales</taxon>
        <taxon>Mycobacteriaceae</taxon>
        <taxon>Mycobacterium</taxon>
    </lineage>
</organism>
<dbReference type="Proteomes" id="UP000189229">
    <property type="component" value="Unassembled WGS sequence"/>
</dbReference>
<accession>A0A1V3WIB0</accession>
<name>A0A1V3WIB0_MYCKA</name>
<evidence type="ECO:0000313" key="2">
    <source>
        <dbReference type="Proteomes" id="UP000189229"/>
    </source>
</evidence>
<dbReference type="AlphaFoldDB" id="A0A1V3WIB0"/>
<gene>
    <name evidence="1" type="ORF">BZL30_8456</name>
</gene>
<reference evidence="1 2" key="1">
    <citation type="submission" date="2017-02" db="EMBL/GenBank/DDBJ databases">
        <title>Complete genome sequences of Mycobacterium kansasii strains isolated from rhesus macaques.</title>
        <authorList>
            <person name="Panda A."/>
            <person name="Nagaraj S."/>
            <person name="Zhao X."/>
            <person name="Tettelin H."/>
            <person name="Detolla L.J."/>
        </authorList>
    </citation>
    <scope>NUCLEOTIDE SEQUENCE [LARGE SCALE GENOMIC DNA]</scope>
    <source>
        <strain evidence="1 2">11-3813</strain>
    </source>
</reference>
<protein>
    <submittedName>
        <fullName evidence="1">Uncharacterized protein</fullName>
    </submittedName>
</protein>
<dbReference type="EMBL" id="MVBM01000009">
    <property type="protein sequence ID" value="OOK66724.1"/>
    <property type="molecule type" value="Genomic_DNA"/>
</dbReference>
<comment type="caution">
    <text evidence="1">The sequence shown here is derived from an EMBL/GenBank/DDBJ whole genome shotgun (WGS) entry which is preliminary data.</text>
</comment>
<sequence>MPFLPFLPQQVCSHPAVTGAVNGSVAGSTVTLAYPTTHRHNRNGKHDRESAA</sequence>
<proteinExistence type="predicted"/>